<evidence type="ECO:0000313" key="3">
    <source>
        <dbReference type="Proteomes" id="UP001345219"/>
    </source>
</evidence>
<feature type="compositionally biased region" description="Polar residues" evidence="1">
    <location>
        <begin position="7351"/>
        <end position="7365"/>
    </location>
</feature>
<feature type="region of interest" description="Disordered" evidence="1">
    <location>
        <begin position="4595"/>
        <end position="4717"/>
    </location>
</feature>
<feature type="compositionally biased region" description="Basic and acidic residues" evidence="1">
    <location>
        <begin position="5865"/>
        <end position="5876"/>
    </location>
</feature>
<feature type="compositionally biased region" description="Basic and acidic residues" evidence="1">
    <location>
        <begin position="5093"/>
        <end position="5107"/>
    </location>
</feature>
<feature type="compositionally biased region" description="Acidic residues" evidence="1">
    <location>
        <begin position="4180"/>
        <end position="4191"/>
    </location>
</feature>
<feature type="compositionally biased region" description="Basic and acidic residues" evidence="1">
    <location>
        <begin position="4595"/>
        <end position="4645"/>
    </location>
</feature>
<feature type="compositionally biased region" description="Basic and acidic residues" evidence="1">
    <location>
        <begin position="4238"/>
        <end position="4253"/>
    </location>
</feature>
<feature type="region of interest" description="Disordered" evidence="1">
    <location>
        <begin position="7271"/>
        <end position="7310"/>
    </location>
</feature>
<feature type="compositionally biased region" description="Basic and acidic residues" evidence="1">
    <location>
        <begin position="4782"/>
        <end position="4796"/>
    </location>
</feature>
<feature type="region of interest" description="Disordered" evidence="1">
    <location>
        <begin position="2022"/>
        <end position="2045"/>
    </location>
</feature>
<feature type="compositionally biased region" description="Basic and acidic residues" evidence="1">
    <location>
        <begin position="3419"/>
        <end position="3432"/>
    </location>
</feature>
<feature type="region of interest" description="Disordered" evidence="1">
    <location>
        <begin position="4082"/>
        <end position="4116"/>
    </location>
</feature>
<feature type="compositionally biased region" description="Basic and acidic residues" evidence="1">
    <location>
        <begin position="4192"/>
        <end position="4220"/>
    </location>
</feature>
<feature type="compositionally biased region" description="Basic and acidic residues" evidence="1">
    <location>
        <begin position="4468"/>
        <end position="4485"/>
    </location>
</feature>
<reference evidence="2 3" key="1">
    <citation type="journal article" date="2023" name="Hortic Res">
        <title>Pangenome of water caltrop reveals structural variations and asymmetric subgenome divergence after allopolyploidization.</title>
        <authorList>
            <person name="Zhang X."/>
            <person name="Chen Y."/>
            <person name="Wang L."/>
            <person name="Yuan Y."/>
            <person name="Fang M."/>
            <person name="Shi L."/>
            <person name="Lu R."/>
            <person name="Comes H.P."/>
            <person name="Ma Y."/>
            <person name="Chen Y."/>
            <person name="Huang G."/>
            <person name="Zhou Y."/>
            <person name="Zheng Z."/>
            <person name="Qiu Y."/>
        </authorList>
    </citation>
    <scope>NUCLEOTIDE SEQUENCE [LARGE SCALE GENOMIC DNA]</scope>
    <source>
        <tissue evidence="2">Roots</tissue>
    </source>
</reference>
<feature type="region of interest" description="Disordered" evidence="1">
    <location>
        <begin position="3959"/>
        <end position="4049"/>
    </location>
</feature>
<feature type="region of interest" description="Disordered" evidence="1">
    <location>
        <begin position="698"/>
        <end position="740"/>
    </location>
</feature>
<feature type="region of interest" description="Disordered" evidence="1">
    <location>
        <begin position="5277"/>
        <end position="5298"/>
    </location>
</feature>
<feature type="compositionally biased region" description="Basic and acidic residues" evidence="1">
    <location>
        <begin position="1625"/>
        <end position="1640"/>
    </location>
</feature>
<feature type="region of interest" description="Disordered" evidence="1">
    <location>
        <begin position="2072"/>
        <end position="2237"/>
    </location>
</feature>
<feature type="compositionally biased region" description="Acidic residues" evidence="1">
    <location>
        <begin position="7287"/>
        <end position="7302"/>
    </location>
</feature>
<feature type="region of interest" description="Disordered" evidence="1">
    <location>
        <begin position="1"/>
        <end position="40"/>
    </location>
</feature>
<feature type="region of interest" description="Disordered" evidence="1">
    <location>
        <begin position="4129"/>
        <end position="4274"/>
    </location>
</feature>
<feature type="region of interest" description="Disordered" evidence="1">
    <location>
        <begin position="4769"/>
        <end position="4796"/>
    </location>
</feature>
<feature type="region of interest" description="Disordered" evidence="1">
    <location>
        <begin position="5478"/>
        <end position="5519"/>
    </location>
</feature>
<feature type="compositionally biased region" description="Basic and acidic residues" evidence="1">
    <location>
        <begin position="3727"/>
        <end position="3757"/>
    </location>
</feature>
<feature type="region of interest" description="Disordered" evidence="1">
    <location>
        <begin position="3789"/>
        <end position="3942"/>
    </location>
</feature>
<protein>
    <submittedName>
        <fullName evidence="2">Uncharacterized protein</fullName>
    </submittedName>
</protein>
<feature type="compositionally biased region" description="Basic and acidic residues" evidence="1">
    <location>
        <begin position="3116"/>
        <end position="3160"/>
    </location>
</feature>
<feature type="compositionally biased region" description="Polar residues" evidence="1">
    <location>
        <begin position="5923"/>
        <end position="5943"/>
    </location>
</feature>
<comment type="caution">
    <text evidence="2">The sequence shown here is derived from an EMBL/GenBank/DDBJ whole genome shotgun (WGS) entry which is preliminary data.</text>
</comment>
<feature type="compositionally biased region" description="Acidic residues" evidence="1">
    <location>
        <begin position="4015"/>
        <end position="4024"/>
    </location>
</feature>
<feature type="region of interest" description="Disordered" evidence="1">
    <location>
        <begin position="592"/>
        <end position="613"/>
    </location>
</feature>
<feature type="region of interest" description="Disordered" evidence="1">
    <location>
        <begin position="4939"/>
        <end position="4966"/>
    </location>
</feature>
<feature type="region of interest" description="Disordered" evidence="1">
    <location>
        <begin position="5683"/>
        <end position="5728"/>
    </location>
</feature>
<feature type="region of interest" description="Disordered" evidence="1">
    <location>
        <begin position="3359"/>
        <end position="3515"/>
    </location>
</feature>
<feature type="region of interest" description="Disordered" evidence="1">
    <location>
        <begin position="4464"/>
        <end position="4485"/>
    </location>
</feature>
<feature type="compositionally biased region" description="Basic and acidic residues" evidence="1">
    <location>
        <begin position="3896"/>
        <end position="3911"/>
    </location>
</feature>
<feature type="compositionally biased region" description="Basic and acidic residues" evidence="1">
    <location>
        <begin position="1869"/>
        <end position="1882"/>
    </location>
</feature>
<feature type="compositionally biased region" description="Basic and acidic residues" evidence="1">
    <location>
        <begin position="1798"/>
        <end position="1811"/>
    </location>
</feature>
<feature type="compositionally biased region" description="Basic and acidic residues" evidence="1">
    <location>
        <begin position="3588"/>
        <end position="3620"/>
    </location>
</feature>
<feature type="compositionally biased region" description="Polar residues" evidence="1">
    <location>
        <begin position="3535"/>
        <end position="3545"/>
    </location>
</feature>
<feature type="compositionally biased region" description="Basic and acidic residues" evidence="1">
    <location>
        <begin position="3215"/>
        <end position="3226"/>
    </location>
</feature>
<feature type="region of interest" description="Disordered" evidence="1">
    <location>
        <begin position="3727"/>
        <end position="3760"/>
    </location>
</feature>
<feature type="region of interest" description="Disordered" evidence="1">
    <location>
        <begin position="3531"/>
        <end position="3631"/>
    </location>
</feature>
<feature type="region of interest" description="Disordered" evidence="1">
    <location>
        <begin position="7345"/>
        <end position="7365"/>
    </location>
</feature>
<feature type="compositionally biased region" description="Basic and acidic residues" evidence="1">
    <location>
        <begin position="1347"/>
        <end position="1383"/>
    </location>
</feature>
<feature type="compositionally biased region" description="Polar residues" evidence="1">
    <location>
        <begin position="2853"/>
        <end position="2862"/>
    </location>
</feature>
<feature type="compositionally biased region" description="Basic and acidic residues" evidence="1">
    <location>
        <begin position="4686"/>
        <end position="4699"/>
    </location>
</feature>
<feature type="compositionally biased region" description="Basic and acidic residues" evidence="1">
    <location>
        <begin position="5424"/>
        <end position="5434"/>
    </location>
</feature>
<feature type="compositionally biased region" description="Basic and acidic residues" evidence="1">
    <location>
        <begin position="2453"/>
        <end position="2465"/>
    </location>
</feature>
<feature type="compositionally biased region" description="Basic and acidic residues" evidence="1">
    <location>
        <begin position="2989"/>
        <end position="3005"/>
    </location>
</feature>
<feature type="region of interest" description="Disordered" evidence="1">
    <location>
        <begin position="1477"/>
        <end position="1499"/>
    </location>
</feature>
<name>A0AAN7K2I2_9MYRT</name>
<feature type="compositionally biased region" description="Basic and acidic residues" evidence="1">
    <location>
        <begin position="4028"/>
        <end position="4040"/>
    </location>
</feature>
<feature type="compositionally biased region" description="Acidic residues" evidence="1">
    <location>
        <begin position="488"/>
        <end position="502"/>
    </location>
</feature>
<feature type="region of interest" description="Disordered" evidence="1">
    <location>
        <begin position="5341"/>
        <end position="5369"/>
    </location>
</feature>
<feature type="compositionally biased region" description="Basic and acidic residues" evidence="1">
    <location>
        <begin position="2530"/>
        <end position="2545"/>
    </location>
</feature>
<evidence type="ECO:0000313" key="2">
    <source>
        <dbReference type="EMBL" id="KAK4760303.1"/>
    </source>
</evidence>
<accession>A0AAN7K2I2</accession>
<feature type="region of interest" description="Disordered" evidence="1">
    <location>
        <begin position="1225"/>
        <end position="1246"/>
    </location>
</feature>
<feature type="compositionally biased region" description="Basic and acidic residues" evidence="1">
    <location>
        <begin position="4090"/>
        <end position="4111"/>
    </location>
</feature>
<feature type="region of interest" description="Disordered" evidence="1">
    <location>
        <begin position="5395"/>
        <end position="5453"/>
    </location>
</feature>
<feature type="region of interest" description="Disordered" evidence="1">
    <location>
        <begin position="98"/>
        <end position="125"/>
    </location>
</feature>
<feature type="compositionally biased region" description="Polar residues" evidence="1">
    <location>
        <begin position="2127"/>
        <end position="2140"/>
    </location>
</feature>
<feature type="compositionally biased region" description="Basic and acidic residues" evidence="1">
    <location>
        <begin position="6619"/>
        <end position="6640"/>
    </location>
</feature>
<feature type="compositionally biased region" description="Basic and acidic residues" evidence="1">
    <location>
        <begin position="5972"/>
        <end position="5985"/>
    </location>
</feature>
<feature type="region of interest" description="Disordered" evidence="1">
    <location>
        <begin position="1769"/>
        <end position="1882"/>
    </location>
</feature>
<organism evidence="2 3">
    <name type="scientific">Trapa incisa</name>
    <dbReference type="NCBI Taxonomy" id="236973"/>
    <lineage>
        <taxon>Eukaryota</taxon>
        <taxon>Viridiplantae</taxon>
        <taxon>Streptophyta</taxon>
        <taxon>Embryophyta</taxon>
        <taxon>Tracheophyta</taxon>
        <taxon>Spermatophyta</taxon>
        <taxon>Magnoliopsida</taxon>
        <taxon>eudicotyledons</taxon>
        <taxon>Gunneridae</taxon>
        <taxon>Pentapetalae</taxon>
        <taxon>rosids</taxon>
        <taxon>malvids</taxon>
        <taxon>Myrtales</taxon>
        <taxon>Lythraceae</taxon>
        <taxon>Trapa</taxon>
    </lineage>
</organism>
<feature type="compositionally biased region" description="Basic and acidic residues" evidence="1">
    <location>
        <begin position="3170"/>
        <end position="3183"/>
    </location>
</feature>
<feature type="compositionally biased region" description="Polar residues" evidence="1">
    <location>
        <begin position="4254"/>
        <end position="4274"/>
    </location>
</feature>
<feature type="region of interest" description="Disordered" evidence="1">
    <location>
        <begin position="487"/>
        <end position="517"/>
    </location>
</feature>
<feature type="region of interest" description="Disordered" evidence="1">
    <location>
        <begin position="6291"/>
        <end position="6343"/>
    </location>
</feature>
<feature type="compositionally biased region" description="Basic and acidic residues" evidence="1">
    <location>
        <begin position="3865"/>
        <end position="3888"/>
    </location>
</feature>
<feature type="region of interest" description="Disordered" evidence="1">
    <location>
        <begin position="5865"/>
        <end position="6017"/>
    </location>
</feature>
<feature type="compositionally biased region" description="Basic and acidic residues" evidence="1">
    <location>
        <begin position="3014"/>
        <end position="3031"/>
    </location>
</feature>
<feature type="compositionally biased region" description="Acidic residues" evidence="1">
    <location>
        <begin position="5343"/>
        <end position="5355"/>
    </location>
</feature>
<feature type="region of interest" description="Disordered" evidence="1">
    <location>
        <begin position="5561"/>
        <end position="5667"/>
    </location>
</feature>
<feature type="region of interest" description="Disordered" evidence="1">
    <location>
        <begin position="6602"/>
        <end position="6668"/>
    </location>
</feature>
<sequence length="7365" mass="814808">MATEFKAAAEPVPPLEHSSEKLDQIGNEFSRGGEDKSDVELHQPLQGMGEMDSLRNLSTCNSEESKQVVGDYQGKGRAPVGESFSELSPAAKVAIEQNEAGEVRPEAENEMKHPGKDLTGGGDGLKEQGGMISCIEERMESKFLLETEEPELVVKEIELEKFGLKYTEKNLSKIDGAKDGATLVHNIDAKQNLIELDDEMKGDKVAEDEEESKIEPAGFSISTETNFEAPTEMKDSITVVADSPVNGSGDSMGQEEESDIFTLKMTAAVDSYTAGKDAEVSTELNKLGTKKPEDCILSAINELPEFEAVLTTNEEIPTIDQCFQQEEAREKRDEHIWQLAGEEETVTGEALEIKTEKVHEVPSCKPGEQVTEKDESPLLTEKQTGDAYGARKNIEIPAAIYPTIEENLSIEEESPLKHEAGNMEIERLKEFTDLKPQEPVGEGGETYTATEIKARNELKDILIIEGVKVESQPVEMIIIEKHETEVASIEEEEPTLQEETRDEGEMSPDKGVDHTNAGNLAQDMNLQLVGESDQVNNGVNADESDKLHDIPSILSMEKATEENEAPTTMEKRTGDIFEENESKEIAIQEHSCMEKENVPSIQEEDPLKSGVDDAKAEKVNDVPSFKIEDCVHEEHGVHEVKESPVKEITEARETIEITTAETSSIEQNIPLSGGANQLQSQADHMESEMLNEVPDFKTREQVSEDGEASTVVETMDEDESNASRDAEQTLHRDPSKEKDMPLFEEENVEAVSEHIIGEEYEQEVQVIKEDAHFIQEAQDEDDSKDLLQIDEVNQLNNGESDTEAQKHDEILIFGCNEQTGNENEAPLSVEILKEDSTETKESVSADPSTAKQSLPLIQEAGEHSAIVDHTGTEKLNDGTNFKMEELIHEEIEGHKVKEMQAEDKNEESGLEEIIIAGCSFSGKQNQPLMSQAEDLKIESAEKLNEISSSNCKKEAEQESETLSLEVIITKQPSVEKVHDDETRMKSATVYITDQDETNEDTDVQTISQGVTTILEHEKQCEQTAEAIHSAEKVSIEEVHDAEILIRSAIVDITDPDEASGVKVTESSSDQHWKINDGRCEEPRNDALNNFRSLTLISEDENIIFEESTSSMKLVGKLEKDKLENVPVDSKPHALVEVNYSADAEISCASEPAHENQSSAAFPEIEEGTFQKPDESPTADDVHGVTYQECNSTVMVGIDTSDKMGSITETERQETVDETRDVAELTKEHENVEENKNDEEVKMQDNVNLELPSATEAREEECFNEKDGQMNVAPVPEVEVGESIHETLQVEYGSNVHSNEETRKPEAQEKDGEIAQQFMSETEVLELSTELEDANKQKTSDEEISSFEQEKQCEKLDRADDSIAEKASTEEVDDGEGKTHRSESLEEQVIDEVIDSKEIHSLTLVESTIVEETYIGPGLDGMKVEVENTHIQEIAAGRIRREAINVDLGKEEMQEQESVSILETEDGSEDLLTMLSQQPEHDSAKREEAIQDPNDEHKGSKTALEETFASKNQGNEIIDAVEGTFEENMSQLTGTPGKIDRTPREMEVSDSRCLGPISVEETHLNQSRELASQILTLVPTVIPETEESKTATMVKNTEEENKTSVQQNENMVLSFAIEVTKFEQQKTLHGDTEPNEGREDISNEVGEDANEGGNLEQEPTKKETRTEDLEPSIGEERINIGNSSDISFFRMEAKQEASHEVQIEGELELENSESQNLSAEEVTVEANRQYKDSVRAEDIAQHQALDENERISGMVSAAVKDGLTIEEEEVLTDKNDLSTEEEQITLGNESLEISSAAEVAREECHEKDEQIEKVAVSDTETKEDTENEEDDDQSTSVEALKLEPQGNEREREYAESTSITGKVSSESTLETEKTTDLTSHKNETSGLVKFETQVRESFGSKDSEIRSLVFEEETIGGSKEYGNTVRADDITKYDIPNEKDDSGDGKCQGSERGEVMKATHEFSSEDLSVSEERDSGTIVVESNFENETIPRAKSAPGSDDGQKLFIDALVEDVQEDVKEVYDKEDASHEDINAASQAKKATSINSTEVELYDPKDIHEQENFEKDEVPVQDLDEEHEGSNAALEEACSSKQPDTKVTNAVEGTFEEEKSEQTGITGELDGIFVKMEGSDSQCKESVSMGETNSDESRNFESQALALVPTVLQETGENGSDALAETTKEDKESVQQDENMDLSSLGEMAKVKEQQKTVHRSTESNEGQKNVSNEVDEEVAAEGGGLGHELPLTEEIKMDHVDSWTGEESTETDNATDVSLRRIEIIHGASSQIQMEEKIVNVEESIIKANEHSEYIAEAKDISQHQMSDYKKHHGEEHDDAIETIIPGMEKDGVHEERDCGIVPGESIFENEVISIAKIASHSNDEQRTVLDALADEHIKEVYDKEGTINEDSNAASMAIEATVVEQDEPEYFLKEKVEEHVTFSVLKNEDAREGNSPNPMNQESIHEQENAEKEAAQDPDEDKGSNAAIEEACSSKRPDTELTNAVEGTLEEEKSEQTGITREMDGISVEMEASYSQCRESLSREEINSDNSRELESQPMESVSSVIPEIGENETGAIIETTKEEKKIIVQQDDNLKLSSAGKVAKVEQHQQTVHRNTEANQIGGDVYKVNEVSASEGEDLGQEPSLKEEIKTVCVGSSTGEESIEIDNATDVSLGRLETTEGASSQIQMEEQLMTVEEAIVEANKQSENIAEAKHICQHEISDYKEQHGYGEADAVEIRKHVIEKNEEDDSGTVSAEHKEVEVKDELSTKQLEAILEIHEEQKVELVGLSSDAEVAKEDYIGKDEVSAANEASGDISHQEDDYKGTPIEALELESPKKEGKREYNESPSIIEKSNPELILETETATDLISQKSEIKEQVELETKPEDRTLGSKDSEIRSLPFKDESVDTGKECKHTFRADNIIHDDIQNEKEPMENVCTKEIAAGRIRSKTANEDLRNKEMLEQEKVVPVVIPETGDNETDAIAVTAKEENKASLQQNEKLELSSVEKVEKVADDVHEDTEPNGGRKDASNETGEEGKTESGDLDQEPPLKEEIKTVHVDSSMGEESLETDNATDVSFGMIEESNVEANKQCENITEVNDIAQHEISDYKEHRADGEVDAEITKQVMEKDGVPEDIDKVSSEYKEKTDKEEFSTKEEQSIQERQDEEKVTLVELSSGADVAEKEYIQKDKLTEDEAPSANEATEDISHEEDDDRGTPVHLLDLGLPEKESKRERVESPSTIEKSAPEFISEAVATDVMSQISEMREQVEVEIQTEDRILGSKDYEKRSFVFEEESVKASEQCQKAVGPDDIIQQDTQKEKVGDSGMIPGEGNYENEAISRTEIKYPIRAAGSNIDDGQHIASHALSKDLEEHVEKVTEKKEASYEESNATSLAVEANEINSVEAEQDEPARVSMHETLTSSPDVEEAEIGPRMDGIKVKEDDVQNEEIAAGRIQFEQSDAEQNNSEKGEEVVQYPEGEYGESKTALEETCGSKHRGTEMVDVVTFGEDKPEMTGTPGEIDPTPREREVFGSQCTGSVFMDEANSDKSTNLESQALTPIAAVIPETEKNETDALVETLKEENKTSVQQEENLGLSSAEEVAKVKEEQKSARDTEANEGREDLSIEANKEGATEGGDLGQDQPLTEEIKIVYVDYSTGGGESIETDNATYAPLGSIQTKGASYQIQEKDTNAEEAIIETNKYSENIAEAEDIVQHEIISDCKEHDEDGEVDAIEVMKQVTEKDSVPEEKDFGTVSAEHKEEEEKDELSGKNEQAIPEVHDEHKLHLVELSSGAEIAQREYLKNDEQIEYEEPAAKSTGDVSNEEDDDRGTLVEALELEPPEKESTREFTESSKKTEQGPELTFKTETASDLMPQKSEIGEQHKLETLTEDRTQGSKDSEIRCLIFEETTLKDDSGQEKAHESESGNDGQATCEISHENLATSKDGDSSAIHGETNLEIGRISGIESASSIEIGDASIDDEVSEANDASEVISNEEDEDLNLEPPAKDSKTENAASPSETEAAREYENADGAEDIIQDDIPNEKDYGADRSTPDPESEVSVDVKATHETLVENIATCKEGDSSIILGESKLESEAIMGSKSAPPDRAEVKNVDGESIHSEKADMLYEDSSAESLVTEAIEINSMEAKQDKPTNESASEIMEELMVREERSASPDAIESNVDPKSHSDNTLEASDIETDESPDETSPDKPGKDDGSTSIKEEVIEKGCTKEEIHIATAYKEGDADLVPAEEIAAKDLDEPKMNDAGKSESSTTEILESDTAQNEQISTPIKEIRQLEHVTEEVQEEAITYSVKIDPEPPKISLQEVQKDQKAVEQTNILFEKGSKEIATSENKLGGEECIEKDGEIEYKVSEANKAKEDISHEEEDGRTTPAGALKLELMEKDSETECAESPSRVKKSSELIIESKTTTGLISQKSEITEQNQFETKFEENPSLICKEEPSGASKVYVDAARGDDIIQDDIPNEKDNSELAQAHHESQCSEDLKAMNEEERDAYEKAGENANIKVEVIEKGCMTEEIPEAYKEGESTSALAKDAVTKDLDDKIIEANFEDEANETINGEFPSITDVLESDIAHDVSLMEDVKDAKKEISEDANNCREKIGSEVKEISSQESQPDEKPVEKSDIIPEKESHVTAEERPGIEEEGCIGKGEKIEEVESTSNEATKDIICKEDEDQGTPVEIPKLETPEKDGKKENLAINEEEDSAIAPGERNLEKGANQLIKIAPSAQEEIRMDGQKIVSDAIDENAEEHLDAAPEKAYMSFEESTAASTATQAAEINLKKDDKDEPVKKSSHEMLTGLLAVEVRSMSSDEMERNIDSKSLFNIALEAYDMNRDESLHDEMDNAHGEVGEGTNMEEEMIEKRCNKEDMHGAHKESDPSSVTVEDFAEDLGEQILMGTFEPPEEIRKHESSIANVLESHRTQEDQVNIPVEEVSQMKDREEGVQKDTPLEKIDTKIPEISSQEAHYDQIDNTLEVLRAHGKASDSTNIEDEVIEKGCSTQEIHAEYKEKESTSSPTEDVITKDLDDKIVVENSEWESNKASKSVLTIADIFESNITHEEQIITPKEEMKEVHDVEDEILKEDNAPLENIGLEKKPLETAESETRLEEEICMQKNESIDDVFLATSEAAEDIKHEEIEDQNTPVAAPKLDAPEKDTKIKALATSEEGDSDMIPGGISLESEEVQGDNTAPFLRVAGMKIDDGQVSDAIAKDTEELVKKFSEKAEMSYEENNAPSMDVEETGTNSAEIDEDEAVKECMHGALAGLVASEESMNLDAIKNNNDPLDQSQNVSEVKNAKRDRVLDEEKYYVHGKYGENASIEEGLTEKGFIEEEIHSVHKDVDISAEDPEEQILDENFEHQPNETSSSVLSVETVLEKNSTQVEQTSALMEEMKEVKDVDEVQEDNDIHSENIDPVIPEIILQEAQKDPKPEEKSTIGIEKGSQETAATEAGYGGQECIKKEEKIDDIVSEAYEAEVNIPHDEYEDRSSLLEAQKLEPLEKGSKTEHAESNSMLEKNLELTTEAGITTDLMSRESVISNKVELETKFEEKPSLIFKEETFAASKEHKNDAETDDIVQDGIPNEKDESGLAQTRESEHSEGGKEPQEIPSENLATKEEESSSIFPREGNMETDAIPRDESPSSVKAADANIDDRLEIASDVPAEETEMEVEEVYEKAEVPYIESNVAGLSTTEKDITSKEDEPAKRSTHGSLTGTQDHDTHGKAAESTSIGEELVEKHCITEDIHAVHKERASTLILSEDIAPKDLDEKILVRSFELEASSKSESHILKSSTTQNEQISALVEEMTEVKYVQKEIQTDVDDQGDKISVKLPGISLQEVQQDQKFAEKSNICLEESWKTVVVEIALSREESISKDKEMEDINSAANEAPVSIPHEEDDDRGTPFDALKAEPVEKDGKSKYELPPTTGKSSDSTLETERTASLVSQKSEIREQVELENPSEEKTLGSEDSANRSLIFEEEKVEDSKESQNDSTPDGIIQNEELVSQKAEMSCEERSDCTSVQPENIAAENLRRCSSALEGDVAEDEHILYIPVEEMKGVEKNQEEAAPCENVGHEESEISLMEAQQGKEPEGLSAVGLEERSCGGTAETEARLADKDSEEAPPTVCLIADVRKGSQTPYVSSKYSTSPVKATDVIVEATGNDTNVAGSRLDDGAIFEETSLSESLYSREVHSVGTDSVHSVSSSELEMQPAATLSEFPLEVGTTDAAYATVQFEETTKEMEILHYENLQSISSPQTGEVVFLGEAGDVTMKAVESASYTSLGNKTLADSIFREEKQESGKLHPAEEQPTKEIHREDKPKDEKGVEEKPGALVSTNDELQKQEDVKERSIDGVAGNEPDMVLVEEQETKKSRPHDEEVNAEEVNAEEIVQQISQNEKGETKPENNLTEISNLREEDRCPTLEMAEDIASTEHHEKILVRNFEQEANKTNKYILESNTTKDELLSAHVEEMKAVKYVEKEILGDAEGRGAKTSSAFPEIGLQESQQDQRFAENTYTCLEGSQKITVVEARLGGTKSIDKNEQIEEVSSAADEVPVCIPHEEDDDHCTPLKSIKTEFAEKDGKTEYTEFPPITEKNSEFTLETDMNIKLESQKSEITEQVELETQSEEKTQGPEDSENRSLKVENSKECQNAAGADDIIQNEEVVSQKAETSSEESNAAILTMQAIGSFSAGTEQDEPVKEPAHEILTGLLESKVRTTSSEALAVDADLKRHSEDLLDMKVIESHEILDEEACEAHGKADQGVRIYKEVNKKGFITDGVHAVKEEKDSTSVQAEDFAAKKHYEEILAAGNFEPEANATSQGELSTSKALERDIAEDEYIYTPVEELKELKKVKKKIPEEAFLEWGKKSEELSDIGHEKVSLGTTVTEARFEAKESEEALTTGCPITELSEGSQAASVSSKVSTHPVEATSLVEETTVINLNVAGSKLDSGEIYEEISPLEFFNNKDVPGEDTASEMQPEAPVSASPLEAESTDATKEMELLHVEVLQLTSSSQTRQVVFLGKADEVSMKVDESVPDIDLAHETLVDPTFKEEPVYPFVQEQESGKIHLTVTETTEEIPKEHKLKIEEVIEEKTEILISTVDEIEKLEEVKGRSLDEGMAGKEPDTVFVKEQEIKKSHPHDKEVRVAHEVAELNARDEKSQTNTGNILLAETITMRKQEIEHEDSISTTTPGERDPKERSVCKEVGKMVPIDKEKASTELDETVAATTARPEENISGLKNPHLPKHGGGKVLCASEEKACEEPASTCVLLYDLLKKPETEKLQAKNPIDSLLEPQAEEEAKTDEEMDEHEGDEHESLVLVETSKDIDVKAYHKKSHNILSGVGSKVKHSISKVKKAITGKSSHPKTVSLKKNS</sequence>
<feature type="compositionally biased region" description="Basic and acidic residues" evidence="1">
    <location>
        <begin position="5944"/>
        <end position="5962"/>
    </location>
</feature>
<gene>
    <name evidence="2" type="ORF">SAY87_005196</name>
</gene>
<feature type="compositionally biased region" description="Basic and acidic residues" evidence="1">
    <location>
        <begin position="503"/>
        <end position="513"/>
    </location>
</feature>
<feature type="region of interest" description="Disordered" evidence="1">
    <location>
        <begin position="1290"/>
        <end position="1310"/>
    </location>
</feature>
<feature type="region of interest" description="Disordered" evidence="1">
    <location>
        <begin position="1330"/>
        <end position="1384"/>
    </location>
</feature>
<feature type="compositionally biased region" description="Basic and acidic residues" evidence="1">
    <location>
        <begin position="1225"/>
        <end position="1242"/>
    </location>
</feature>
<feature type="compositionally biased region" description="Basic and acidic residues" evidence="1">
    <location>
        <begin position="6291"/>
        <end position="6324"/>
    </location>
</feature>
<feature type="region of interest" description="Disordered" evidence="1">
    <location>
        <begin position="3115"/>
        <end position="3237"/>
    </location>
</feature>
<feature type="compositionally biased region" description="Basic and acidic residues" evidence="1">
    <location>
        <begin position="5904"/>
        <end position="5917"/>
    </location>
</feature>
<feature type="compositionally biased region" description="Basic and acidic residues" evidence="1">
    <location>
        <begin position="3038"/>
        <end position="3048"/>
    </location>
</feature>
<feature type="compositionally biased region" description="Basic and acidic residues" evidence="1">
    <location>
        <begin position="5478"/>
        <end position="5508"/>
    </location>
</feature>
<feature type="compositionally biased region" description="Low complexity" evidence="1">
    <location>
        <begin position="4769"/>
        <end position="4780"/>
    </location>
</feature>
<dbReference type="Proteomes" id="UP001345219">
    <property type="component" value="Chromosome 5"/>
</dbReference>
<feature type="compositionally biased region" description="Basic and acidic residues" evidence="1">
    <location>
        <begin position="721"/>
        <end position="740"/>
    </location>
</feature>
<feature type="compositionally biased region" description="Basic and acidic residues" evidence="1">
    <location>
        <begin position="1297"/>
        <end position="1310"/>
    </location>
</feature>
<keyword evidence="3" id="KW-1185">Reference proteome</keyword>
<feature type="compositionally biased region" description="Basic and acidic residues" evidence="1">
    <location>
        <begin position="2863"/>
        <end position="2899"/>
    </location>
</feature>
<feature type="compositionally biased region" description="Basic and acidic residues" evidence="1">
    <location>
        <begin position="3827"/>
        <end position="3845"/>
    </location>
</feature>
<feature type="compositionally biased region" description="Polar residues" evidence="1">
    <location>
        <begin position="3573"/>
        <end position="3583"/>
    </location>
</feature>
<feature type="region of interest" description="Disordered" evidence="1">
    <location>
        <begin position="1625"/>
        <end position="1668"/>
    </location>
</feature>
<feature type="region of interest" description="Disordered" evidence="1">
    <location>
        <begin position="2961"/>
        <end position="3065"/>
    </location>
</feature>
<feature type="compositionally biased region" description="Basic and acidic residues" evidence="1">
    <location>
        <begin position="1657"/>
        <end position="1668"/>
    </location>
</feature>
<feature type="compositionally biased region" description="Basic and acidic residues" evidence="1">
    <location>
        <begin position="5690"/>
        <end position="5703"/>
    </location>
</feature>
<feature type="region of interest" description="Disordered" evidence="1">
    <location>
        <begin position="7210"/>
        <end position="7237"/>
    </location>
</feature>
<feature type="compositionally biased region" description="Basic and acidic residues" evidence="1">
    <location>
        <begin position="6333"/>
        <end position="6343"/>
    </location>
</feature>
<feature type="compositionally biased region" description="Basic and acidic residues" evidence="1">
    <location>
        <begin position="3554"/>
        <end position="3572"/>
    </location>
</feature>
<feature type="region of interest" description="Disordered" evidence="1">
    <location>
        <begin position="5136"/>
        <end position="5156"/>
    </location>
</feature>
<dbReference type="EMBL" id="JAXIOK010000010">
    <property type="protein sequence ID" value="KAK4760303.1"/>
    <property type="molecule type" value="Genomic_DNA"/>
</dbReference>
<feature type="region of interest" description="Disordered" evidence="1">
    <location>
        <begin position="1931"/>
        <end position="1950"/>
    </location>
</feature>
<feature type="compositionally biased region" description="Polar residues" evidence="1">
    <location>
        <begin position="2032"/>
        <end position="2045"/>
    </location>
</feature>
<feature type="compositionally biased region" description="Basic and acidic residues" evidence="1">
    <location>
        <begin position="101"/>
        <end position="116"/>
    </location>
</feature>
<feature type="region of interest" description="Disordered" evidence="1">
    <location>
        <begin position="3287"/>
        <end position="3325"/>
    </location>
</feature>
<feature type="compositionally biased region" description="Basic and acidic residues" evidence="1">
    <location>
        <begin position="2197"/>
        <end position="2211"/>
    </location>
</feature>
<feature type="compositionally biased region" description="Polar residues" evidence="1">
    <location>
        <begin position="2212"/>
        <end position="2221"/>
    </location>
</feature>
<feature type="compositionally biased region" description="Acidic residues" evidence="1">
    <location>
        <begin position="3184"/>
        <end position="3203"/>
    </location>
</feature>
<feature type="compositionally biased region" description="Basic and acidic residues" evidence="1">
    <location>
        <begin position="3359"/>
        <end position="3373"/>
    </location>
</feature>
<feature type="compositionally biased region" description="Basic and acidic residues" evidence="1">
    <location>
        <begin position="1478"/>
        <end position="1498"/>
    </location>
</feature>
<evidence type="ECO:0000256" key="1">
    <source>
        <dbReference type="SAM" id="MobiDB-lite"/>
    </source>
</evidence>
<feature type="compositionally biased region" description="Basic and acidic residues" evidence="1">
    <location>
        <begin position="2824"/>
        <end position="2835"/>
    </location>
</feature>
<feature type="compositionally biased region" description="Basic and acidic residues" evidence="1">
    <location>
        <begin position="5580"/>
        <end position="5604"/>
    </location>
</feature>
<feature type="region of interest" description="Disordered" evidence="1">
    <location>
        <begin position="2435"/>
        <end position="2568"/>
    </location>
</feature>
<proteinExistence type="predicted"/>
<feature type="region of interest" description="Disordered" evidence="1">
    <location>
        <begin position="5084"/>
        <end position="5107"/>
    </location>
</feature>
<feature type="region of interest" description="Disordered" evidence="1">
    <location>
        <begin position="2795"/>
        <end position="2899"/>
    </location>
</feature>
<feature type="compositionally biased region" description="Basic and acidic residues" evidence="1">
    <location>
        <begin position="4939"/>
        <end position="4959"/>
    </location>
</feature>
<feature type="compositionally biased region" description="Basic and acidic residues" evidence="1">
    <location>
        <begin position="31"/>
        <end position="40"/>
    </location>
</feature>
<feature type="compositionally biased region" description="Polar residues" evidence="1">
    <location>
        <begin position="2087"/>
        <end position="2096"/>
    </location>
</feature>
<feature type="compositionally biased region" description="Polar residues" evidence="1">
    <location>
        <begin position="5279"/>
        <end position="5293"/>
    </location>
</feature>
<feature type="compositionally biased region" description="Basic and acidic residues" evidence="1">
    <location>
        <begin position="5395"/>
        <end position="5411"/>
    </location>
</feature>